<sequence>MLRLFSAAALAASLAFAPATSSGLGVRTPLASAAAQPLATVAQPTRPALQAAAFDAQLGLDARADARISGLAEGQSPADFRQWLRGSAEARTELGRFHDYLAARNVNSVVPLWQLVRTSSSWRECGAQPFEAPPEDKWDHIVRTLEFVRDDIVPAVGEVEALSAYRNEALNRCSDGAPASAHRHFFALDLTPVNKAVERTAMIRSVCAAHARDGARYEAGLGFYTGRRFHVDSSGYRKWGPNGKGATSPCVSGQA</sequence>
<gene>
    <name evidence="3" type="ORF">G7078_08530</name>
</gene>
<organism evidence="3 4">
    <name type="scientific">Sphingomonas sinipercae</name>
    <dbReference type="NCBI Taxonomy" id="2714944"/>
    <lineage>
        <taxon>Bacteria</taxon>
        <taxon>Pseudomonadati</taxon>
        <taxon>Pseudomonadota</taxon>
        <taxon>Alphaproteobacteria</taxon>
        <taxon>Sphingomonadales</taxon>
        <taxon>Sphingomonadaceae</taxon>
        <taxon>Sphingomonas</taxon>
    </lineage>
</organism>
<evidence type="ECO:0000259" key="2">
    <source>
        <dbReference type="Pfam" id="PF08291"/>
    </source>
</evidence>
<dbReference type="Pfam" id="PF08291">
    <property type="entry name" value="Peptidase_M15_3"/>
    <property type="match status" value="1"/>
</dbReference>
<reference evidence="3 4" key="1">
    <citation type="submission" date="2020-03" db="EMBL/GenBank/DDBJ databases">
        <title>Sphingomonas sp. nov., isolated from fish.</title>
        <authorList>
            <person name="Hyun D.-W."/>
            <person name="Bae J.-W."/>
        </authorList>
    </citation>
    <scope>NUCLEOTIDE SEQUENCE [LARGE SCALE GENOMIC DNA]</scope>
    <source>
        <strain evidence="3 4">HDW15C</strain>
    </source>
</reference>
<dbReference type="Proteomes" id="UP000502502">
    <property type="component" value="Chromosome"/>
</dbReference>
<dbReference type="EMBL" id="CP049871">
    <property type="protein sequence ID" value="QIL02824.1"/>
    <property type="molecule type" value="Genomic_DNA"/>
</dbReference>
<accession>A0A6G7ZPB1</accession>
<feature type="domain" description="Peptidase M15A C-terminal" evidence="2">
    <location>
        <begin position="159"/>
        <end position="210"/>
    </location>
</feature>
<dbReference type="Gene3D" id="3.30.1380.10">
    <property type="match status" value="1"/>
</dbReference>
<feature type="chain" id="PRO_5026008813" description="Peptidase M15A C-terminal domain-containing protein" evidence="1">
    <location>
        <begin position="18"/>
        <end position="255"/>
    </location>
</feature>
<dbReference type="SUPFAM" id="SSF55166">
    <property type="entry name" value="Hedgehog/DD-peptidase"/>
    <property type="match status" value="1"/>
</dbReference>
<feature type="signal peptide" evidence="1">
    <location>
        <begin position="1"/>
        <end position="17"/>
    </location>
</feature>
<evidence type="ECO:0000313" key="3">
    <source>
        <dbReference type="EMBL" id="QIL02824.1"/>
    </source>
</evidence>
<dbReference type="InterPro" id="IPR009045">
    <property type="entry name" value="Zn_M74/Hedgehog-like"/>
</dbReference>
<protein>
    <recommendedName>
        <fullName evidence="2">Peptidase M15A C-terminal domain-containing protein</fullName>
    </recommendedName>
</protein>
<keyword evidence="4" id="KW-1185">Reference proteome</keyword>
<keyword evidence="1" id="KW-0732">Signal</keyword>
<evidence type="ECO:0000256" key="1">
    <source>
        <dbReference type="SAM" id="SignalP"/>
    </source>
</evidence>
<dbReference type="KEGG" id="ssin:G7078_08530"/>
<evidence type="ECO:0000313" key="4">
    <source>
        <dbReference type="Proteomes" id="UP000502502"/>
    </source>
</evidence>
<dbReference type="RefSeq" id="WP_166095045.1">
    <property type="nucleotide sequence ID" value="NZ_CP049871.1"/>
</dbReference>
<proteinExistence type="predicted"/>
<name>A0A6G7ZPB1_9SPHN</name>
<dbReference type="InterPro" id="IPR013230">
    <property type="entry name" value="Peptidase_M15A_C"/>
</dbReference>
<dbReference type="AlphaFoldDB" id="A0A6G7ZPB1"/>